<comment type="similarity">
    <text evidence="1">Belongs to the LytR/CpsA/Psr (LCP) family.</text>
</comment>
<reference evidence="5" key="1">
    <citation type="submission" date="2022-12" db="EMBL/GenBank/DDBJ databases">
        <authorList>
            <person name="Wang J."/>
        </authorList>
    </citation>
    <scope>NUCLEOTIDE SEQUENCE</scope>
    <source>
        <strain evidence="5">HY-42-06</strain>
    </source>
</reference>
<evidence type="ECO:0000256" key="1">
    <source>
        <dbReference type="ARBA" id="ARBA00006068"/>
    </source>
</evidence>
<keyword evidence="6" id="KW-1185">Reference proteome</keyword>
<dbReference type="InterPro" id="IPR004474">
    <property type="entry name" value="LytR_CpsA_psr"/>
</dbReference>
<feature type="region of interest" description="Disordered" evidence="2">
    <location>
        <begin position="342"/>
        <end position="510"/>
    </location>
</feature>
<protein>
    <submittedName>
        <fullName evidence="5">LCP family protein</fullName>
    </submittedName>
</protein>
<dbReference type="PANTHER" id="PTHR33392:SF6">
    <property type="entry name" value="POLYISOPRENYL-TEICHOIC ACID--PEPTIDOGLYCAN TEICHOIC ACID TRANSFERASE TAGU"/>
    <property type="match status" value="1"/>
</dbReference>
<evidence type="ECO:0000313" key="6">
    <source>
        <dbReference type="Proteomes" id="UP001079657"/>
    </source>
</evidence>
<dbReference type="PANTHER" id="PTHR33392">
    <property type="entry name" value="POLYISOPRENYL-TEICHOIC ACID--PEPTIDOGLYCAN TEICHOIC ACID TRANSFERASE TAGU"/>
    <property type="match status" value="1"/>
</dbReference>
<feature type="compositionally biased region" description="Low complexity" evidence="2">
    <location>
        <begin position="391"/>
        <end position="413"/>
    </location>
</feature>
<dbReference type="InterPro" id="IPR050922">
    <property type="entry name" value="LytR/CpsA/Psr_CW_biosynth"/>
</dbReference>
<feature type="domain" description="Cell envelope-related transcriptional attenuator" evidence="4">
    <location>
        <begin position="79"/>
        <end position="233"/>
    </location>
</feature>
<evidence type="ECO:0000313" key="5">
    <source>
        <dbReference type="EMBL" id="MCY6371410.1"/>
    </source>
</evidence>
<accession>A0ABT4CQR9</accession>
<keyword evidence="3" id="KW-0472">Membrane</keyword>
<gene>
    <name evidence="5" type="ORF">OXH55_12240</name>
</gene>
<feature type="compositionally biased region" description="Polar residues" evidence="2">
    <location>
        <begin position="495"/>
        <end position="510"/>
    </location>
</feature>
<evidence type="ECO:0000256" key="3">
    <source>
        <dbReference type="SAM" id="Phobius"/>
    </source>
</evidence>
<name>A0ABT4CQR9_9CLOT</name>
<dbReference type="Gene3D" id="3.40.630.190">
    <property type="entry name" value="LCP protein"/>
    <property type="match status" value="1"/>
</dbReference>
<keyword evidence="3" id="KW-0812">Transmembrane</keyword>
<evidence type="ECO:0000256" key="2">
    <source>
        <dbReference type="SAM" id="MobiDB-lite"/>
    </source>
</evidence>
<proteinExistence type="inferred from homology"/>
<comment type="caution">
    <text evidence="5">The sequence shown here is derived from an EMBL/GenBank/DDBJ whole genome shotgun (WGS) entry which is preliminary data.</text>
</comment>
<sequence>MAKYKKPIKITIILILISIISVISYFIYSFEKNSHITTENSTILESELEEDMPELKEVDGITNILLLGSDARTLDEKSRSDAIMILTIDDIHKKLKLTSILRDSYVKIPGHGEQKINHAFVYGGPDLLVKTIESNFSIKLDKYAIINFSGFQDLIDSIGGLDINVKPKEVAEINKYIQEVNGNNSHLLKGPGLQHLDGQQALSYSRIRHVGNGSYERTERQRHVISLIVDKLKDTPMIKYPVVTSNLIPYIKTNMDITEIMNYAYTIYEINNFNLEQLQMPLTELSYGQIYGDKGWILLMDKPQNAKILNDFIFDDKTYTKSDLDYASYKRTINTYLAKIKKQNHDKKTVPPKIENESEAPNNSNNNYNDTNNDIINPPSTNESNQEDNTDNTIHNNIDNNIDNNSDNNSDNNDTNDSDTTNTDDDTTTDIDDNDDVVVDDSNNNNSETEPTNEEDITNGNENTSNKKVTEDIPEKSENTKNASDINDLSEDENSSMTSDPSNTEDTNTD</sequence>
<evidence type="ECO:0000259" key="4">
    <source>
        <dbReference type="Pfam" id="PF03816"/>
    </source>
</evidence>
<feature type="compositionally biased region" description="Polar residues" evidence="2">
    <location>
        <begin position="458"/>
        <end position="467"/>
    </location>
</feature>
<dbReference type="RefSeq" id="WP_268050273.1">
    <property type="nucleotide sequence ID" value="NZ_JAPQES010000004.1"/>
</dbReference>
<feature type="compositionally biased region" description="Acidic residues" evidence="2">
    <location>
        <begin position="414"/>
        <end position="439"/>
    </location>
</feature>
<feature type="compositionally biased region" description="Basic and acidic residues" evidence="2">
    <location>
        <begin position="468"/>
        <end position="479"/>
    </location>
</feature>
<dbReference type="EMBL" id="JAPQES010000004">
    <property type="protein sequence ID" value="MCY6371410.1"/>
    <property type="molecule type" value="Genomic_DNA"/>
</dbReference>
<feature type="compositionally biased region" description="Low complexity" evidence="2">
    <location>
        <begin position="359"/>
        <end position="380"/>
    </location>
</feature>
<keyword evidence="3" id="KW-1133">Transmembrane helix</keyword>
<organism evidence="5 6">
    <name type="scientific">Clostridium ganghwense</name>
    <dbReference type="NCBI Taxonomy" id="312089"/>
    <lineage>
        <taxon>Bacteria</taxon>
        <taxon>Bacillati</taxon>
        <taxon>Bacillota</taxon>
        <taxon>Clostridia</taxon>
        <taxon>Eubacteriales</taxon>
        <taxon>Clostridiaceae</taxon>
        <taxon>Clostridium</taxon>
    </lineage>
</organism>
<feature type="transmembrane region" description="Helical" evidence="3">
    <location>
        <begin position="12"/>
        <end position="30"/>
    </location>
</feature>
<dbReference type="Pfam" id="PF03816">
    <property type="entry name" value="LytR_cpsA_psr"/>
    <property type="match status" value="1"/>
</dbReference>
<dbReference type="NCBIfam" id="TIGR00350">
    <property type="entry name" value="lytR_cpsA_psr"/>
    <property type="match status" value="1"/>
</dbReference>
<dbReference type="Proteomes" id="UP001079657">
    <property type="component" value="Unassembled WGS sequence"/>
</dbReference>